<gene>
    <name evidence="1" type="ORF">MTP16_12940</name>
</gene>
<dbReference type="EMBL" id="CP094534">
    <property type="protein sequence ID" value="UOE32039.1"/>
    <property type="molecule type" value="Genomic_DNA"/>
</dbReference>
<proteinExistence type="predicted"/>
<reference evidence="1 2" key="1">
    <citation type="submission" date="2022-03" db="EMBL/GenBank/DDBJ databases">
        <title>Hymenobactersp. isolated from the air.</title>
        <authorList>
            <person name="Won M."/>
            <person name="Kwon S.-W."/>
        </authorList>
    </citation>
    <scope>NUCLEOTIDE SEQUENCE [LARGE SCALE GENOMIC DNA]</scope>
    <source>
        <strain evidence="1 2">KACC 22596</strain>
    </source>
</reference>
<dbReference type="RefSeq" id="WP_243509228.1">
    <property type="nucleotide sequence ID" value="NZ_CP094534.1"/>
</dbReference>
<evidence type="ECO:0000313" key="1">
    <source>
        <dbReference type="EMBL" id="UOE32039.1"/>
    </source>
</evidence>
<evidence type="ECO:0000313" key="2">
    <source>
        <dbReference type="Proteomes" id="UP000831390"/>
    </source>
</evidence>
<name>A0ABY4AZT9_9BACT</name>
<sequence length="178" mass="19522">MKHLTFSALLLGMAMLTSCDSTQSQKIEVFNQAGITFQHPGNWSADDADRAGPNAVTVTCQKSGLDESGLITVSCFNDSLDLDEVQNIFHNQLDSTSLYKLAGVKFSSAGPGRFGPHHTLQSQFSMSMLGVPHTGWLDAFHYKNHTFMVLRQQADEDSVKNRKGFALITQTLDVKPGK</sequence>
<keyword evidence="2" id="KW-1185">Reference proteome</keyword>
<accession>A0ABY4AZT9</accession>
<dbReference type="Proteomes" id="UP000831390">
    <property type="component" value="Chromosome"/>
</dbReference>
<organism evidence="1 2">
    <name type="scientific">Hymenobacter monticola</name>
    <dbReference type="NCBI Taxonomy" id="1705399"/>
    <lineage>
        <taxon>Bacteria</taxon>
        <taxon>Pseudomonadati</taxon>
        <taxon>Bacteroidota</taxon>
        <taxon>Cytophagia</taxon>
        <taxon>Cytophagales</taxon>
        <taxon>Hymenobacteraceae</taxon>
        <taxon>Hymenobacter</taxon>
    </lineage>
</organism>
<protein>
    <submittedName>
        <fullName evidence="1">Uncharacterized protein</fullName>
    </submittedName>
</protein>
<dbReference type="PROSITE" id="PS51257">
    <property type="entry name" value="PROKAR_LIPOPROTEIN"/>
    <property type="match status" value="1"/>
</dbReference>